<protein>
    <submittedName>
        <fullName evidence="1">Uncharacterized protein</fullName>
    </submittedName>
</protein>
<dbReference type="EMBL" id="CP056071">
    <property type="protein sequence ID" value="UKK02075.2"/>
    <property type="molecule type" value="Genomic_DNA"/>
</dbReference>
<evidence type="ECO:0000313" key="2">
    <source>
        <dbReference type="Proteomes" id="UP000244811"/>
    </source>
</evidence>
<gene>
    <name evidence="1" type="ORF">MACK_001429</name>
</gene>
<dbReference type="Proteomes" id="UP000244811">
    <property type="component" value="Chromosome 2"/>
</dbReference>
<reference evidence="1" key="1">
    <citation type="submission" date="2022-07" db="EMBL/GenBank/DDBJ databases">
        <title>Evaluation of T. orientalis genome assembly methods using nanopore sequencing and analysis of variation between genomes.</title>
        <authorList>
            <person name="Yam J."/>
            <person name="Micallef M.L."/>
            <person name="Liu M."/>
            <person name="Djordjevic S.P."/>
            <person name="Bogema D.R."/>
            <person name="Jenkins C."/>
        </authorList>
    </citation>
    <scope>NUCLEOTIDE SEQUENCE</scope>
    <source>
        <strain evidence="1">Goon Nure</strain>
    </source>
</reference>
<dbReference type="Pfam" id="PF04417">
    <property type="entry name" value="DUF501"/>
    <property type="match status" value="1"/>
</dbReference>
<name>A0A976MEJ3_THEOR</name>
<accession>A0A976MEJ3</accession>
<sequence>MNSHPLNITKSNEFYTHTKILKETLHFKFVKYLDIFCIIWLILNKRLKVFNYRSYKALIDRLNVVCNNKIENSETSRDLILDYINNSSFHEVIAAFISNIESKFNFNKRKQSRLESLSYEDFELCNLVLGRDPFGLYSVVKKCMCAFNSTNQKGVDVKSELKNLSEKWREYRVLECTNCLNTEDRDSLVGVVVPFVLSNHRDYLYEHSDVQKKRKISDNVSKDYRPFELNQKLYSSTLKYPLEHLMGGPERWYDGRDENQSGHLSDLVFELVSLMLDQKGDNVISEEIHSLASIIKGNISGENLEDYSKDGSSDYCMFYTDAMSKLLDEYGKMLEQVVKFKPFPTTYWLINKNLITRMSKLESDGMIKVIQNSIDEQIKEYDKQGKGGNNEKFVRNIIEDNLSYLIRRYKLTHPTLIEVLYNIIFNSNLFTTTMEEGSLNRRIQYVRLDESRGKRKKTQQNKILFKGLSILNTLRIHGIGGSKDFLHIKCLHTNLAYEISEGSYIGSFVSKLI</sequence>
<dbReference type="InterPro" id="IPR007511">
    <property type="entry name" value="DUF501"/>
</dbReference>
<proteinExistence type="predicted"/>
<evidence type="ECO:0000313" key="1">
    <source>
        <dbReference type="EMBL" id="UKK02075.2"/>
    </source>
</evidence>
<organism evidence="1 2">
    <name type="scientific">Theileria orientalis</name>
    <dbReference type="NCBI Taxonomy" id="68886"/>
    <lineage>
        <taxon>Eukaryota</taxon>
        <taxon>Sar</taxon>
        <taxon>Alveolata</taxon>
        <taxon>Apicomplexa</taxon>
        <taxon>Aconoidasida</taxon>
        <taxon>Piroplasmida</taxon>
        <taxon>Theileriidae</taxon>
        <taxon>Theileria</taxon>
    </lineage>
</organism>
<dbReference type="AlphaFoldDB" id="A0A976MEJ3"/>